<dbReference type="SUPFAM" id="SSF46689">
    <property type="entry name" value="Homeodomain-like"/>
    <property type="match status" value="1"/>
</dbReference>
<dbReference type="EMBL" id="JAXAVW010000064">
    <property type="protein sequence ID" value="MDX8037379.1"/>
    <property type="molecule type" value="Genomic_DNA"/>
</dbReference>
<name>A0ABU4TGQ3_9PSEU</name>
<protein>
    <submittedName>
        <fullName evidence="4">TetR/AcrR family transcriptional regulator</fullName>
    </submittedName>
</protein>
<dbReference type="InterPro" id="IPR050109">
    <property type="entry name" value="HTH-type_TetR-like_transc_reg"/>
</dbReference>
<dbReference type="RefSeq" id="WP_319972376.1">
    <property type="nucleotide sequence ID" value="NZ_JAXAVW010000064.1"/>
</dbReference>
<dbReference type="Gene3D" id="1.10.357.10">
    <property type="entry name" value="Tetracycline Repressor, domain 2"/>
    <property type="match status" value="1"/>
</dbReference>
<proteinExistence type="predicted"/>
<dbReference type="InterPro" id="IPR009057">
    <property type="entry name" value="Homeodomain-like_sf"/>
</dbReference>
<evidence type="ECO:0000256" key="1">
    <source>
        <dbReference type="ARBA" id="ARBA00023125"/>
    </source>
</evidence>
<dbReference type="PRINTS" id="PR00455">
    <property type="entry name" value="HTHTETR"/>
</dbReference>
<keyword evidence="1 2" id="KW-0238">DNA-binding</keyword>
<dbReference type="InterPro" id="IPR036271">
    <property type="entry name" value="Tet_transcr_reg_TetR-rel_C_sf"/>
</dbReference>
<sequence length="243" mass="25712">MTESSLAETRVDARSKIVAAAAHLLRTSGAKAVTTRAVAQEAGIPAPTIFRLFGDKDGLLEAVAEQVMADYVAEKTARAADENGDPVEDLRAAWRTHIDFSLANPDVFLLLVDPGRAQHSSASTTGTEVLRARVARLAAAGLLNVSVARAVGMIHAAGSGAVLALLGRPEGQRDPELTDALLDAVLAQILTSAPVPPATDPMALVVAFRETLPQLPSLSDAERTLLSEWLTRTVAELQDRRKQ</sequence>
<gene>
    <name evidence="4" type="ORF">SK803_44905</name>
</gene>
<comment type="caution">
    <text evidence="4">The sequence shown here is derived from an EMBL/GenBank/DDBJ whole genome shotgun (WGS) entry which is preliminary data.</text>
</comment>
<dbReference type="SUPFAM" id="SSF48498">
    <property type="entry name" value="Tetracyclin repressor-like, C-terminal domain"/>
    <property type="match status" value="1"/>
</dbReference>
<dbReference type="PROSITE" id="PS50977">
    <property type="entry name" value="HTH_TETR_2"/>
    <property type="match status" value="1"/>
</dbReference>
<evidence type="ECO:0000256" key="2">
    <source>
        <dbReference type="PROSITE-ProRule" id="PRU00335"/>
    </source>
</evidence>
<feature type="DNA-binding region" description="H-T-H motif" evidence="2">
    <location>
        <begin position="34"/>
        <end position="53"/>
    </location>
</feature>
<dbReference type="Pfam" id="PF00440">
    <property type="entry name" value="TetR_N"/>
    <property type="match status" value="1"/>
</dbReference>
<reference evidence="4 5" key="1">
    <citation type="submission" date="2023-11" db="EMBL/GenBank/DDBJ databases">
        <title>Lentzea sokolovensis, sp. nov., Lentzea kristufkii, sp. nov., and Lentzea miocenensis, sp. nov., rare actinobacteria from Sokolov Coal Basin, Miocene lacustrine sediment, Czech Republic.</title>
        <authorList>
            <person name="Lara A."/>
            <person name="Kotroba L."/>
            <person name="Nouioui I."/>
            <person name="Neumann-Schaal M."/>
            <person name="Mast Y."/>
            <person name="Chronakova A."/>
        </authorList>
    </citation>
    <scope>NUCLEOTIDE SEQUENCE [LARGE SCALE GENOMIC DNA]</scope>
    <source>
        <strain evidence="4 5">BCCO 10_0856</strain>
    </source>
</reference>
<accession>A0ABU4TGQ3</accession>
<keyword evidence="5" id="KW-1185">Reference proteome</keyword>
<feature type="domain" description="HTH tetR-type" evidence="3">
    <location>
        <begin position="11"/>
        <end position="71"/>
    </location>
</feature>
<organism evidence="4 5">
    <name type="scientific">Lentzea miocenica</name>
    <dbReference type="NCBI Taxonomy" id="3095431"/>
    <lineage>
        <taxon>Bacteria</taxon>
        <taxon>Bacillati</taxon>
        <taxon>Actinomycetota</taxon>
        <taxon>Actinomycetes</taxon>
        <taxon>Pseudonocardiales</taxon>
        <taxon>Pseudonocardiaceae</taxon>
        <taxon>Lentzea</taxon>
    </lineage>
</organism>
<dbReference type="PANTHER" id="PTHR30055:SF220">
    <property type="entry name" value="TETR-FAMILY REGULATORY PROTEIN"/>
    <property type="match status" value="1"/>
</dbReference>
<dbReference type="InterPro" id="IPR001647">
    <property type="entry name" value="HTH_TetR"/>
</dbReference>
<evidence type="ECO:0000313" key="4">
    <source>
        <dbReference type="EMBL" id="MDX8037379.1"/>
    </source>
</evidence>
<dbReference type="PANTHER" id="PTHR30055">
    <property type="entry name" value="HTH-TYPE TRANSCRIPTIONAL REGULATOR RUTR"/>
    <property type="match status" value="1"/>
</dbReference>
<dbReference type="Proteomes" id="UP001285521">
    <property type="component" value="Unassembled WGS sequence"/>
</dbReference>
<evidence type="ECO:0000313" key="5">
    <source>
        <dbReference type="Proteomes" id="UP001285521"/>
    </source>
</evidence>
<evidence type="ECO:0000259" key="3">
    <source>
        <dbReference type="PROSITE" id="PS50977"/>
    </source>
</evidence>